<proteinExistence type="inferred from homology"/>
<dbReference type="PANTHER" id="PTHR43735:SF3">
    <property type="entry name" value="FERROPTOSIS SUPPRESSOR PROTEIN 1"/>
    <property type="match status" value="1"/>
</dbReference>
<evidence type="ECO:0000259" key="5">
    <source>
        <dbReference type="Pfam" id="PF07992"/>
    </source>
</evidence>
<evidence type="ECO:0000313" key="7">
    <source>
        <dbReference type="Proteomes" id="UP000469559"/>
    </source>
</evidence>
<dbReference type="GO" id="GO:0004174">
    <property type="term" value="F:electron-transferring-flavoprotein dehydrogenase activity"/>
    <property type="evidence" value="ECO:0007669"/>
    <property type="project" value="TreeGrafter"/>
</dbReference>
<dbReference type="Pfam" id="PF07992">
    <property type="entry name" value="Pyr_redox_2"/>
    <property type="match status" value="1"/>
</dbReference>
<comment type="caution">
    <text evidence="6">The sequence shown here is derived from an EMBL/GenBank/DDBJ whole genome shotgun (WGS) entry which is preliminary data.</text>
</comment>
<dbReference type="GO" id="GO:0050660">
    <property type="term" value="F:flavin adenine dinucleotide binding"/>
    <property type="evidence" value="ECO:0007669"/>
    <property type="project" value="TreeGrafter"/>
</dbReference>
<dbReference type="GO" id="GO:0005737">
    <property type="term" value="C:cytoplasm"/>
    <property type="evidence" value="ECO:0007669"/>
    <property type="project" value="TreeGrafter"/>
</dbReference>
<comment type="similarity">
    <text evidence="1">Belongs to the FAD-dependent oxidoreductase family.</text>
</comment>
<organism evidence="6 7">
    <name type="scientific">Lachnellula arida</name>
    <dbReference type="NCBI Taxonomy" id="1316785"/>
    <lineage>
        <taxon>Eukaryota</taxon>
        <taxon>Fungi</taxon>
        <taxon>Dikarya</taxon>
        <taxon>Ascomycota</taxon>
        <taxon>Pezizomycotina</taxon>
        <taxon>Leotiomycetes</taxon>
        <taxon>Helotiales</taxon>
        <taxon>Lachnaceae</taxon>
        <taxon>Lachnellula</taxon>
    </lineage>
</organism>
<keyword evidence="7" id="KW-1185">Reference proteome</keyword>
<dbReference type="InterPro" id="IPR036188">
    <property type="entry name" value="FAD/NAD-bd_sf"/>
</dbReference>
<protein>
    <submittedName>
        <fullName evidence="6">Oxidoreductase ptaL</fullName>
    </submittedName>
</protein>
<keyword evidence="2" id="KW-0285">Flavoprotein</keyword>
<keyword evidence="3" id="KW-0274">FAD</keyword>
<accession>A0A8T9BMV6</accession>
<dbReference type="InterPro" id="IPR023753">
    <property type="entry name" value="FAD/NAD-binding_dom"/>
</dbReference>
<gene>
    <name evidence="6" type="primary">ptaL_1</name>
    <name evidence="6" type="ORF">LARI1_G001105</name>
</gene>
<evidence type="ECO:0000256" key="3">
    <source>
        <dbReference type="ARBA" id="ARBA00022827"/>
    </source>
</evidence>
<evidence type="ECO:0000256" key="2">
    <source>
        <dbReference type="ARBA" id="ARBA00022630"/>
    </source>
</evidence>
<feature type="domain" description="FAD/NAD(P)-binding" evidence="5">
    <location>
        <begin position="27"/>
        <end position="318"/>
    </location>
</feature>
<reference evidence="6 7" key="1">
    <citation type="submission" date="2018-05" db="EMBL/GenBank/DDBJ databases">
        <title>Whole genome sequencing for identification of molecular markers to develop diagnostic detection tools for the regulated plant pathogen Lachnellula willkommii.</title>
        <authorList>
            <person name="Giroux E."/>
            <person name="Bilodeau G."/>
        </authorList>
    </citation>
    <scope>NUCLEOTIDE SEQUENCE [LARGE SCALE GENOMIC DNA]</scope>
    <source>
        <strain evidence="6 7">CBS 203.66</strain>
    </source>
</reference>
<dbReference type="Proteomes" id="UP000469559">
    <property type="component" value="Unassembled WGS sequence"/>
</dbReference>
<evidence type="ECO:0000256" key="4">
    <source>
        <dbReference type="ARBA" id="ARBA00023002"/>
    </source>
</evidence>
<dbReference type="AlphaFoldDB" id="A0A8T9BMV6"/>
<evidence type="ECO:0000256" key="1">
    <source>
        <dbReference type="ARBA" id="ARBA00006442"/>
    </source>
</evidence>
<dbReference type="OrthoDB" id="202203at2759"/>
<keyword evidence="4" id="KW-0560">Oxidoreductase</keyword>
<dbReference type="SUPFAM" id="SSF51905">
    <property type="entry name" value="FAD/NAD(P)-binding domain"/>
    <property type="match status" value="1"/>
</dbReference>
<name>A0A8T9BMV6_9HELO</name>
<dbReference type="Gene3D" id="3.50.50.100">
    <property type="match status" value="1"/>
</dbReference>
<sequence length="394" mass="41961">MLYILSSAQLVPHYSVPSPISPSTMKTVVILGGSYGGISTAHRILKQAKTTPVKIILVSPNTHHYWNIAGPRALVPGQILDDKIFQSIAPGFKQYPAGRFEFVLGSAESLDAENKKVTVAGPTGPKVLDYDILILATGSSTKGDVPLKGRGSTEATKDAIHVFQQKVKQAKDIHIAGAGSTGVELAGEIAFEYKGQKNVTLIASGPHILEGTPAGVTKTATKQLQNLKVTIKTSSKVTGDAKMPDGRTELTLSSGEKITTDLYLPALGLVPNSSYLAHSLVNAAGFVKVDEFLRVKDATDVWAVGDVADVQRAQYVNTEKQSVHVAKNIVAILKGAQPVKYKREEKDMLAVPVGRKAGTGHMGGMKLPSFMVNMVKGKNLFMDKMPGMISGSAF</sequence>
<dbReference type="PRINTS" id="PR00368">
    <property type="entry name" value="FADPNR"/>
</dbReference>
<dbReference type="EMBL" id="QGMF01000028">
    <property type="protein sequence ID" value="TVY21095.1"/>
    <property type="molecule type" value="Genomic_DNA"/>
</dbReference>
<dbReference type="PANTHER" id="PTHR43735">
    <property type="entry name" value="APOPTOSIS-INDUCING FACTOR 1"/>
    <property type="match status" value="1"/>
</dbReference>
<evidence type="ECO:0000313" key="6">
    <source>
        <dbReference type="EMBL" id="TVY21095.1"/>
    </source>
</evidence>